<evidence type="ECO:0000256" key="2">
    <source>
        <dbReference type="ARBA" id="ARBA00023235"/>
    </source>
</evidence>
<dbReference type="SUPFAM" id="SSF55120">
    <property type="entry name" value="Pseudouridine synthase"/>
    <property type="match status" value="1"/>
</dbReference>
<comment type="similarity">
    <text evidence="1 4">Belongs to the pseudouridine synthase RsuA family.</text>
</comment>
<dbReference type="InterPro" id="IPR000748">
    <property type="entry name" value="PsdUridine_synth_RsuA/RluB/E/F"/>
</dbReference>
<dbReference type="InterPro" id="IPR020094">
    <property type="entry name" value="TruA/RsuA/RluB/E/F_N"/>
</dbReference>
<dbReference type="CDD" id="cd00165">
    <property type="entry name" value="S4"/>
    <property type="match status" value="1"/>
</dbReference>
<sequence length="242" mass="27708">MDKKKLRLQVFLAKAGLGSRRHCESLIEEGRVAVNGETVQQQGITVNPDSDTITLDGKKVRIEKNKIYIALHKPPGYMCSHRDDKGRPLIYQLVSPIIKERLFTVGRLDFLSSGLILLTNDGDFADKIMHPSGCIEKEYLVETKKPVEKTFLDKYKKGIYIKGIKYTLKRYKWYGPNKFALILEEGKNREIRNILHAWNIPVARLHRIRIGPVQLATLRPGEFRKLTEREIKGLINADNSGN</sequence>
<dbReference type="SUPFAM" id="SSF55174">
    <property type="entry name" value="Alpha-L RNA-binding motif"/>
    <property type="match status" value="1"/>
</dbReference>
<dbReference type="Gene3D" id="3.10.290.10">
    <property type="entry name" value="RNA-binding S4 domain"/>
    <property type="match status" value="1"/>
</dbReference>
<keyword evidence="2 4" id="KW-0413">Isomerase</keyword>
<dbReference type="RefSeq" id="WP_420069179.1">
    <property type="nucleotide sequence ID" value="NZ_JBCHKQ010000002.1"/>
</dbReference>
<dbReference type="SMART" id="SM00363">
    <property type="entry name" value="S4"/>
    <property type="match status" value="1"/>
</dbReference>
<dbReference type="InterPro" id="IPR006145">
    <property type="entry name" value="PsdUridine_synth_RsuA/RluA"/>
</dbReference>
<dbReference type="InterPro" id="IPR050343">
    <property type="entry name" value="RsuA_PseudoU_synthase"/>
</dbReference>
<name>A0ABU9UB43_9SPIR</name>
<dbReference type="PROSITE" id="PS01149">
    <property type="entry name" value="PSI_RSU"/>
    <property type="match status" value="1"/>
</dbReference>
<dbReference type="GO" id="GO:0016853">
    <property type="term" value="F:isomerase activity"/>
    <property type="evidence" value="ECO:0007669"/>
    <property type="project" value="UniProtKB-KW"/>
</dbReference>
<dbReference type="Proteomes" id="UP001466331">
    <property type="component" value="Unassembled WGS sequence"/>
</dbReference>
<dbReference type="PANTHER" id="PTHR47683">
    <property type="entry name" value="PSEUDOURIDINE SYNTHASE FAMILY PROTEIN-RELATED"/>
    <property type="match status" value="1"/>
</dbReference>
<dbReference type="PANTHER" id="PTHR47683:SF2">
    <property type="entry name" value="RNA-BINDING S4 DOMAIN-CONTAINING PROTEIN"/>
    <property type="match status" value="1"/>
</dbReference>
<dbReference type="PROSITE" id="PS50889">
    <property type="entry name" value="S4"/>
    <property type="match status" value="1"/>
</dbReference>
<dbReference type="Gene3D" id="3.30.70.580">
    <property type="entry name" value="Pseudouridine synthase I, catalytic domain, N-terminal subdomain"/>
    <property type="match status" value="1"/>
</dbReference>
<evidence type="ECO:0000256" key="3">
    <source>
        <dbReference type="PROSITE-ProRule" id="PRU00182"/>
    </source>
</evidence>
<dbReference type="InterPro" id="IPR036986">
    <property type="entry name" value="S4_RNA-bd_sf"/>
</dbReference>
<dbReference type="Pfam" id="PF00849">
    <property type="entry name" value="PseudoU_synth_2"/>
    <property type="match status" value="1"/>
</dbReference>
<proteinExistence type="inferred from homology"/>
<dbReference type="NCBIfam" id="TIGR00093">
    <property type="entry name" value="pseudouridine synthase"/>
    <property type="match status" value="1"/>
</dbReference>
<keyword evidence="7" id="KW-1185">Reference proteome</keyword>
<dbReference type="EMBL" id="JBCHKQ010000002">
    <property type="protein sequence ID" value="MEM5947729.1"/>
    <property type="molecule type" value="Genomic_DNA"/>
</dbReference>
<dbReference type="Pfam" id="PF01479">
    <property type="entry name" value="S4"/>
    <property type="match status" value="1"/>
</dbReference>
<dbReference type="Gene3D" id="3.30.70.1560">
    <property type="entry name" value="Alpha-L RNA-binding motif"/>
    <property type="match status" value="1"/>
</dbReference>
<dbReference type="EC" id="5.4.99.-" evidence="4"/>
<evidence type="ECO:0000256" key="1">
    <source>
        <dbReference type="ARBA" id="ARBA00008348"/>
    </source>
</evidence>
<evidence type="ECO:0000313" key="6">
    <source>
        <dbReference type="EMBL" id="MEM5947729.1"/>
    </source>
</evidence>
<comment type="caution">
    <text evidence="6">The sequence shown here is derived from an EMBL/GenBank/DDBJ whole genome shotgun (WGS) entry which is preliminary data.</text>
</comment>
<dbReference type="InterPro" id="IPR002942">
    <property type="entry name" value="S4_RNA-bd"/>
</dbReference>
<gene>
    <name evidence="6" type="ORF">WKV44_04140</name>
</gene>
<evidence type="ECO:0000259" key="5">
    <source>
        <dbReference type="SMART" id="SM00363"/>
    </source>
</evidence>
<accession>A0ABU9UB43</accession>
<feature type="domain" description="RNA-binding S4" evidence="5">
    <location>
        <begin position="6"/>
        <end position="68"/>
    </location>
</feature>
<dbReference type="InterPro" id="IPR020103">
    <property type="entry name" value="PsdUridine_synth_cat_dom_sf"/>
</dbReference>
<dbReference type="InterPro" id="IPR042092">
    <property type="entry name" value="PsdUridine_s_RsuA/RluB/E/F_cat"/>
</dbReference>
<protein>
    <recommendedName>
        <fullName evidence="4">Pseudouridine synthase</fullName>
        <ecNumber evidence="4">5.4.99.-</ecNumber>
    </recommendedName>
</protein>
<keyword evidence="3" id="KW-0694">RNA-binding</keyword>
<evidence type="ECO:0000313" key="7">
    <source>
        <dbReference type="Proteomes" id="UP001466331"/>
    </source>
</evidence>
<organism evidence="6 7">
    <name type="scientific">Rarispira pelagica</name>
    <dbReference type="NCBI Taxonomy" id="3141764"/>
    <lineage>
        <taxon>Bacteria</taxon>
        <taxon>Pseudomonadati</taxon>
        <taxon>Spirochaetota</taxon>
        <taxon>Spirochaetia</taxon>
        <taxon>Winmispirales</taxon>
        <taxon>Winmispiraceae</taxon>
        <taxon>Rarispira</taxon>
    </lineage>
</organism>
<reference evidence="6 7" key="1">
    <citation type="submission" date="2024-03" db="EMBL/GenBank/DDBJ databases">
        <title>Ignisphaera cupida sp. nov., a hyperthermophilic hydrolytic archaeon from a hot spring of Kamchatka, and proposal of Ignisphaeraceae fam. nov.</title>
        <authorList>
            <person name="Podosokorskaya O.A."/>
            <person name="Elcheninov A.G."/>
            <person name="Maltseva A.I."/>
            <person name="Zayulina K.S."/>
            <person name="Novikov A."/>
            <person name="Merkel A.Y."/>
        </authorList>
    </citation>
    <scope>NUCLEOTIDE SEQUENCE [LARGE SCALE GENOMIC DNA]</scope>
    <source>
        <strain evidence="6 7">38H-sp</strain>
    </source>
</reference>
<evidence type="ECO:0000256" key="4">
    <source>
        <dbReference type="RuleBase" id="RU003887"/>
    </source>
</evidence>
<dbReference type="InterPro" id="IPR018496">
    <property type="entry name" value="PsdUridine_synth_RsuA/RluB_CS"/>
</dbReference>